<keyword evidence="2" id="KW-0812">Transmembrane</keyword>
<dbReference type="Proteomes" id="UP000294894">
    <property type="component" value="Chromosome"/>
</dbReference>
<gene>
    <name evidence="4" type="ORF">EXE57_00065</name>
</gene>
<evidence type="ECO:0000313" key="5">
    <source>
        <dbReference type="Proteomes" id="UP000294894"/>
    </source>
</evidence>
<feature type="transmembrane region" description="Helical" evidence="2">
    <location>
        <begin position="146"/>
        <end position="163"/>
    </location>
</feature>
<dbReference type="SMART" id="SM00460">
    <property type="entry name" value="TGc"/>
    <property type="match status" value="1"/>
</dbReference>
<feature type="compositionally biased region" description="Low complexity" evidence="1">
    <location>
        <begin position="573"/>
        <end position="591"/>
    </location>
</feature>
<dbReference type="InterPro" id="IPR038765">
    <property type="entry name" value="Papain-like_cys_pep_sf"/>
</dbReference>
<dbReference type="InterPro" id="IPR002931">
    <property type="entry name" value="Transglutaminase-like"/>
</dbReference>
<dbReference type="KEGG" id="noy:EXE57_00065"/>
<accession>A0A4P7GG72</accession>
<feature type="transmembrane region" description="Helical" evidence="2">
    <location>
        <begin position="12"/>
        <end position="32"/>
    </location>
</feature>
<evidence type="ECO:0000259" key="3">
    <source>
        <dbReference type="SMART" id="SM00460"/>
    </source>
</evidence>
<evidence type="ECO:0000256" key="1">
    <source>
        <dbReference type="SAM" id="MobiDB-lite"/>
    </source>
</evidence>
<dbReference type="SUPFAM" id="SSF54001">
    <property type="entry name" value="Cysteine proteinases"/>
    <property type="match status" value="1"/>
</dbReference>
<dbReference type="PANTHER" id="PTHR42736:SF1">
    <property type="entry name" value="PROTEIN-GLUTAMINE GAMMA-GLUTAMYLTRANSFERASE"/>
    <property type="match status" value="1"/>
</dbReference>
<feature type="transmembrane region" description="Helical" evidence="2">
    <location>
        <begin position="212"/>
        <end position="235"/>
    </location>
</feature>
<feature type="region of interest" description="Disordered" evidence="1">
    <location>
        <begin position="550"/>
        <end position="606"/>
    </location>
</feature>
<dbReference type="RefSeq" id="WP_135072848.1">
    <property type="nucleotide sequence ID" value="NZ_CP038267.1"/>
</dbReference>
<proteinExistence type="predicted"/>
<keyword evidence="2" id="KW-0472">Membrane</keyword>
<dbReference type="AlphaFoldDB" id="A0A4P7GG72"/>
<reference evidence="4 5" key="1">
    <citation type="submission" date="2019-03" db="EMBL/GenBank/DDBJ databases">
        <title>Three New Species of Nocardioides, Nocardioides euryhalodurans sp. nov., Nocardioides seonyuensis sp. nov. and Nocardioides eburneoflavus sp. nov., Iolated from Soil.</title>
        <authorList>
            <person name="Roh S.G."/>
            <person name="Lee C."/>
            <person name="Kim M.-K."/>
            <person name="Kim S.B."/>
        </authorList>
    </citation>
    <scope>NUCLEOTIDE SEQUENCE [LARGE SCALE GENOMIC DNA]</scope>
    <source>
        <strain evidence="4 5">MMS17-SY117</strain>
    </source>
</reference>
<feature type="domain" description="Transglutaminase-like" evidence="3">
    <location>
        <begin position="481"/>
        <end position="551"/>
    </location>
</feature>
<dbReference type="EMBL" id="CP038267">
    <property type="protein sequence ID" value="QBR90840.1"/>
    <property type="molecule type" value="Genomic_DNA"/>
</dbReference>
<dbReference type="InterPro" id="IPR052901">
    <property type="entry name" value="Bact_TGase-like"/>
</dbReference>
<feature type="transmembrane region" description="Helical" evidence="2">
    <location>
        <begin position="169"/>
        <end position="186"/>
    </location>
</feature>
<name>A0A4P7GG72_9ACTN</name>
<organism evidence="4 5">
    <name type="scientific">Nocardioides euryhalodurans</name>
    <dbReference type="NCBI Taxonomy" id="2518370"/>
    <lineage>
        <taxon>Bacteria</taxon>
        <taxon>Bacillati</taxon>
        <taxon>Actinomycetota</taxon>
        <taxon>Actinomycetes</taxon>
        <taxon>Propionibacteriales</taxon>
        <taxon>Nocardioidaceae</taxon>
        <taxon>Nocardioides</taxon>
    </lineage>
</organism>
<evidence type="ECO:0000256" key="2">
    <source>
        <dbReference type="SAM" id="Phobius"/>
    </source>
</evidence>
<dbReference type="PANTHER" id="PTHR42736">
    <property type="entry name" value="PROTEIN-GLUTAMINE GAMMA-GLUTAMYLTRANSFERASE"/>
    <property type="match status" value="1"/>
</dbReference>
<dbReference type="Pfam" id="PF11992">
    <property type="entry name" value="TgpA_N"/>
    <property type="match status" value="1"/>
</dbReference>
<keyword evidence="2" id="KW-1133">Transmembrane helix</keyword>
<dbReference type="Pfam" id="PF01841">
    <property type="entry name" value="Transglut_core"/>
    <property type="match status" value="1"/>
</dbReference>
<evidence type="ECO:0000313" key="4">
    <source>
        <dbReference type="EMBL" id="QBR90840.1"/>
    </source>
</evidence>
<feature type="transmembrane region" description="Helical" evidence="2">
    <location>
        <begin position="38"/>
        <end position="57"/>
    </location>
</feature>
<dbReference type="OrthoDB" id="9804023at2"/>
<dbReference type="Gene3D" id="3.10.620.30">
    <property type="match status" value="1"/>
</dbReference>
<protein>
    <recommendedName>
        <fullName evidence="3">Transglutaminase-like domain-containing protein</fullName>
    </recommendedName>
</protein>
<keyword evidence="5" id="KW-1185">Reference proteome</keyword>
<feature type="transmembrane region" description="Helical" evidence="2">
    <location>
        <begin position="120"/>
        <end position="139"/>
    </location>
</feature>
<feature type="transmembrane region" description="Helical" evidence="2">
    <location>
        <begin position="64"/>
        <end position="88"/>
    </location>
</feature>
<dbReference type="InterPro" id="IPR021878">
    <property type="entry name" value="TgpA_N"/>
</dbReference>
<sequence>MRSRRAGLLELLLMTVAATGTTWLATLAWRGFTRDPGSYLVPLLLVALLVSASGAALRWLRAPVPLIVLGQVLVSGMGVSALLTGSLLPFGEAGVRLLSEISTAVDGAQQYRAPVPAEAAIAPLLILGGWACMLLVDVFASTLRRVSLAGLPLLAIYSIPVSMLGGGVAWWAFALASGGFLFMLYLQHSDAITRWGRALEERHGTYGGRAPAVRAGAAGVGAAALGLAVFMPILIPTLSLSVFGFGPGDGPGSGIAVDNPMTDLRRDLLRTEDVDLLRVTTDDPEPGYLRIAALNRFNDNEWSTGDRDIPLDQRAEGAVPSLADVDADIARTERTYEVTALSEFESRWLPTQYPVNRISAEGDWRYDTTTFDFLASDEDDLDTAGLTYSFTEVELDLQAEELADAPSGAADVDSSFRELPDDFPTFVDNLAIEVTRDYSSRYEKAVALQDWFREDGGFEYSLDNVQPGNGSDRLVEFLTEGEGGRTGYCEQFASAMAAMARSLGIPARVAVGFLTPTADGPGSFVYSSDDLHAWPELYFSGAGWVRFEPTPPDRASGVPSYTAQQLPQAPEIDPSAQPSGSAAPSQSQGADPRLDEGALPEDQSPTAGQGFPLAQVLWSLAGVLLVVTLVLLPRIVRQRQETSRLTGEPELAWAELHATAIDLGVPWPVDRSPRETRDLLVPQLASTDPEDDDLVRPRRGAEASPEGVAALDRLVLALERLRYSQGAWSGDADVVVEDARTVAAALVAGATPGTRRRARWWPSSVVRWRRHRWTAPTQGTVLVRRSGVVDHVG</sequence>
<feature type="transmembrane region" description="Helical" evidence="2">
    <location>
        <begin position="616"/>
        <end position="636"/>
    </location>
</feature>